<sequence>MHVDRVLQARRAGALIVARGWSLSIPDLGPLEAVAEYTPDSLHGEAKQRDRRSRSAGAVRPPG</sequence>
<protein>
    <submittedName>
        <fullName evidence="2">Uncharacterized protein</fullName>
    </submittedName>
</protein>
<dbReference type="Proteomes" id="UP001055167">
    <property type="component" value="Unassembled WGS sequence"/>
</dbReference>
<keyword evidence="3" id="KW-1185">Reference proteome</keyword>
<name>A0ABQ4R2M0_9HYPH</name>
<gene>
    <name evidence="2" type="ORF">OPKNFCMD_3957</name>
</gene>
<comment type="caution">
    <text evidence="2">The sequence shown here is derived from an EMBL/GenBank/DDBJ whole genome shotgun (WGS) entry which is preliminary data.</text>
</comment>
<dbReference type="EMBL" id="BPQH01000012">
    <property type="protein sequence ID" value="GJD51205.1"/>
    <property type="molecule type" value="Genomic_DNA"/>
</dbReference>
<reference evidence="2" key="1">
    <citation type="journal article" date="2021" name="Front. Microbiol.">
        <title>Comprehensive Comparative Genomics and Phenotyping of Methylobacterium Species.</title>
        <authorList>
            <person name="Alessa O."/>
            <person name="Ogura Y."/>
            <person name="Fujitani Y."/>
            <person name="Takami H."/>
            <person name="Hayashi T."/>
            <person name="Sahin N."/>
            <person name="Tani A."/>
        </authorList>
    </citation>
    <scope>NUCLEOTIDE SEQUENCE</scope>
    <source>
        <strain evidence="2">KCTC 52305</strain>
    </source>
</reference>
<organism evidence="2 3">
    <name type="scientific">Methylobacterium crusticola</name>
    <dbReference type="NCBI Taxonomy" id="1697972"/>
    <lineage>
        <taxon>Bacteria</taxon>
        <taxon>Pseudomonadati</taxon>
        <taxon>Pseudomonadota</taxon>
        <taxon>Alphaproteobacteria</taxon>
        <taxon>Hyphomicrobiales</taxon>
        <taxon>Methylobacteriaceae</taxon>
        <taxon>Methylobacterium</taxon>
    </lineage>
</organism>
<dbReference type="RefSeq" id="WP_128565138.1">
    <property type="nucleotide sequence ID" value="NZ_BPQH01000012.1"/>
</dbReference>
<evidence type="ECO:0000313" key="2">
    <source>
        <dbReference type="EMBL" id="GJD51205.1"/>
    </source>
</evidence>
<evidence type="ECO:0000313" key="3">
    <source>
        <dbReference type="Proteomes" id="UP001055167"/>
    </source>
</evidence>
<feature type="region of interest" description="Disordered" evidence="1">
    <location>
        <begin position="36"/>
        <end position="63"/>
    </location>
</feature>
<proteinExistence type="predicted"/>
<reference evidence="2" key="2">
    <citation type="submission" date="2021-08" db="EMBL/GenBank/DDBJ databases">
        <authorList>
            <person name="Tani A."/>
            <person name="Ola A."/>
            <person name="Ogura Y."/>
            <person name="Katsura K."/>
            <person name="Hayashi T."/>
        </authorList>
    </citation>
    <scope>NUCLEOTIDE SEQUENCE</scope>
    <source>
        <strain evidence="2">KCTC 52305</strain>
    </source>
</reference>
<accession>A0ABQ4R2M0</accession>
<evidence type="ECO:0000256" key="1">
    <source>
        <dbReference type="SAM" id="MobiDB-lite"/>
    </source>
</evidence>